<dbReference type="OrthoDB" id="198977at2759"/>
<name>A0A6A4HKN3_9AGAR</name>
<accession>A0A6A4HKN3</accession>
<organism evidence="1 2">
    <name type="scientific">Gymnopus androsaceus JB14</name>
    <dbReference type="NCBI Taxonomy" id="1447944"/>
    <lineage>
        <taxon>Eukaryota</taxon>
        <taxon>Fungi</taxon>
        <taxon>Dikarya</taxon>
        <taxon>Basidiomycota</taxon>
        <taxon>Agaricomycotina</taxon>
        <taxon>Agaricomycetes</taxon>
        <taxon>Agaricomycetidae</taxon>
        <taxon>Agaricales</taxon>
        <taxon>Marasmiineae</taxon>
        <taxon>Omphalotaceae</taxon>
        <taxon>Gymnopus</taxon>
    </lineage>
</organism>
<gene>
    <name evidence="1" type="ORF">BT96DRAFT_994325</name>
</gene>
<keyword evidence="2" id="KW-1185">Reference proteome</keyword>
<proteinExistence type="predicted"/>
<reference evidence="1" key="1">
    <citation type="journal article" date="2019" name="Environ. Microbiol.">
        <title>Fungal ecological strategies reflected in gene transcription - a case study of two litter decomposers.</title>
        <authorList>
            <person name="Barbi F."/>
            <person name="Kohler A."/>
            <person name="Barry K."/>
            <person name="Baskaran P."/>
            <person name="Daum C."/>
            <person name="Fauchery L."/>
            <person name="Ihrmark K."/>
            <person name="Kuo A."/>
            <person name="LaButti K."/>
            <person name="Lipzen A."/>
            <person name="Morin E."/>
            <person name="Grigoriev I.V."/>
            <person name="Henrissat B."/>
            <person name="Lindahl B."/>
            <person name="Martin F."/>
        </authorList>
    </citation>
    <scope>NUCLEOTIDE SEQUENCE</scope>
    <source>
        <strain evidence="1">JB14</strain>
    </source>
</reference>
<dbReference type="Proteomes" id="UP000799118">
    <property type="component" value="Unassembled WGS sequence"/>
</dbReference>
<sequence>MSCSATISPILNRLGVDTLLGRMARLREDERFKTVSPETLVQYYASSAPHLQATTTAAATAKSEAEGEKSNYYTVQRGLSTDPDQLASTSGPSAETAMLISTLQDTLRSQSQEIETSPSPPSNQNCTSSLELKIEEVEEVEDEDALDEVIYAFRKLIR</sequence>
<evidence type="ECO:0000313" key="1">
    <source>
        <dbReference type="EMBL" id="KAE9399049.1"/>
    </source>
</evidence>
<protein>
    <submittedName>
        <fullName evidence="1">Uncharacterized protein</fullName>
    </submittedName>
</protein>
<dbReference type="AlphaFoldDB" id="A0A6A4HKN3"/>
<evidence type="ECO:0000313" key="2">
    <source>
        <dbReference type="Proteomes" id="UP000799118"/>
    </source>
</evidence>
<dbReference type="EMBL" id="ML769474">
    <property type="protein sequence ID" value="KAE9399049.1"/>
    <property type="molecule type" value="Genomic_DNA"/>
</dbReference>